<keyword evidence="10 15" id="KW-0798">TonB box</keyword>
<dbReference type="InterPro" id="IPR012910">
    <property type="entry name" value="Plug_dom"/>
</dbReference>
<dbReference type="PROSITE" id="PS52016">
    <property type="entry name" value="TONB_DEPENDENT_REC_3"/>
    <property type="match status" value="1"/>
</dbReference>
<evidence type="ECO:0000256" key="10">
    <source>
        <dbReference type="ARBA" id="ARBA00023077"/>
    </source>
</evidence>
<dbReference type="NCBIfam" id="TIGR01783">
    <property type="entry name" value="TonB-siderophor"/>
    <property type="match status" value="1"/>
</dbReference>
<evidence type="ECO:0000259" key="17">
    <source>
        <dbReference type="Pfam" id="PF07715"/>
    </source>
</evidence>
<keyword evidence="7" id="KW-0732">Signal</keyword>
<evidence type="ECO:0000256" key="1">
    <source>
        <dbReference type="ARBA" id="ARBA00004571"/>
    </source>
</evidence>
<evidence type="ECO:0000259" key="16">
    <source>
        <dbReference type="Pfam" id="PF00593"/>
    </source>
</evidence>
<evidence type="ECO:0000256" key="2">
    <source>
        <dbReference type="ARBA" id="ARBA00009810"/>
    </source>
</evidence>
<keyword evidence="11 14" id="KW-0472">Membrane</keyword>
<dbReference type="GO" id="GO:0009279">
    <property type="term" value="C:cell outer membrane"/>
    <property type="evidence" value="ECO:0007669"/>
    <property type="project" value="UniProtKB-SubCell"/>
</dbReference>
<evidence type="ECO:0000256" key="6">
    <source>
        <dbReference type="ARBA" id="ARBA00022692"/>
    </source>
</evidence>
<evidence type="ECO:0000256" key="14">
    <source>
        <dbReference type="PROSITE-ProRule" id="PRU01360"/>
    </source>
</evidence>
<dbReference type="InterPro" id="IPR010105">
    <property type="entry name" value="TonB_sidphr_rcpt"/>
</dbReference>
<evidence type="ECO:0000256" key="15">
    <source>
        <dbReference type="RuleBase" id="RU003357"/>
    </source>
</evidence>
<feature type="domain" description="TonB-dependent receptor plug" evidence="17">
    <location>
        <begin position="84"/>
        <end position="181"/>
    </location>
</feature>
<protein>
    <submittedName>
        <fullName evidence="18">TonB-dependent siderophore receptor</fullName>
    </submittedName>
</protein>
<evidence type="ECO:0000256" key="4">
    <source>
        <dbReference type="ARBA" id="ARBA00022452"/>
    </source>
</evidence>
<evidence type="ECO:0000313" key="19">
    <source>
        <dbReference type="Proteomes" id="UP000266305"/>
    </source>
</evidence>
<feature type="domain" description="TonB-dependent receptor-like beta-barrel" evidence="16">
    <location>
        <begin position="256"/>
        <end position="686"/>
    </location>
</feature>
<evidence type="ECO:0000256" key="8">
    <source>
        <dbReference type="ARBA" id="ARBA00023004"/>
    </source>
</evidence>
<dbReference type="GO" id="GO:0038023">
    <property type="term" value="F:signaling receptor activity"/>
    <property type="evidence" value="ECO:0007669"/>
    <property type="project" value="InterPro"/>
</dbReference>
<accession>A0AAX1UMF1</accession>
<sequence>MTPRHADRSRLLLRHPCLRALLLGGSALVALPTGLRAQDAADDAAAGAFRLSPIIVDAAAAADDDARSVVAQELWVGGKVATSLLDTPASVSVVTQAEIRARAATTTEEVLQYSAGIVTDYYGSDDRNDYFLVRGFQASTYRDGLTLGSMRGVREEPYAYERIEVLKGANSTLFGVSDPGGSVNFVTKVPQFTRFGEVYSQIGSNDHKELGFDLGEVLNEQGTLAYRFTGKVKDSALDYDTSRDDDAFLMGGLTWAPTEATTLTLVYDHLKRDGTPNSGGYPLDREYDRGDFFGEADFNDHDVERDTLTAMLRHDFGGGLSLTANLRYSDLADDFGYIYLSDSASRVGTELSRFYFGTDSTAEELIGNAILQYDTSFGSTDSSTLVGIEYRDAALSSASFYGGAGTIDIATGIATGVPSNLSPYETRKSDYTTKSVFLQQNLSFADRLVATVGLRHDWLDLRSRGTASGTAFDDSDDFSETSIRGALTYKVTDEVSAYASYVESVAPPSIGVEPERGEQYEIGVKYQPAGSRALLSAAIFDLTRQDMTIPVVLGDGTIVREVVGETRVRGFEIEGKAEIAENWDVIAAYSYQDAELTRAVVRGTDVSGNQFANVPKTMASLWVNYTLPGQARGGDMTFGLGARYIGSYQFAETNATGESDATTLFDAAFSYDIAENTGLSVNVSNLFDEQHVVGRGTADYYNPGRTVTATLRRTW</sequence>
<dbReference type="Gene3D" id="2.40.170.20">
    <property type="entry name" value="TonB-dependent receptor, beta-barrel domain"/>
    <property type="match status" value="1"/>
</dbReference>
<dbReference type="InterPro" id="IPR036942">
    <property type="entry name" value="Beta-barrel_TonB_sf"/>
</dbReference>
<dbReference type="InterPro" id="IPR000531">
    <property type="entry name" value="Beta-barrel_TonB"/>
</dbReference>
<evidence type="ECO:0000313" key="18">
    <source>
        <dbReference type="EMBL" id="RHZ95482.1"/>
    </source>
</evidence>
<evidence type="ECO:0000256" key="3">
    <source>
        <dbReference type="ARBA" id="ARBA00022448"/>
    </source>
</evidence>
<dbReference type="GO" id="GO:0015891">
    <property type="term" value="P:siderophore transport"/>
    <property type="evidence" value="ECO:0007669"/>
    <property type="project" value="InterPro"/>
</dbReference>
<dbReference type="RefSeq" id="WP_119000033.1">
    <property type="nucleotide sequence ID" value="NZ_QWGP01000008.1"/>
</dbReference>
<dbReference type="GO" id="GO:0015344">
    <property type="term" value="F:siderophore uptake transmembrane transporter activity"/>
    <property type="evidence" value="ECO:0007669"/>
    <property type="project" value="TreeGrafter"/>
</dbReference>
<dbReference type="InterPro" id="IPR037066">
    <property type="entry name" value="Plug_dom_sf"/>
</dbReference>
<comment type="subcellular location">
    <subcellularLocation>
        <location evidence="1 14">Cell outer membrane</location>
        <topology evidence="1 14">Multi-pass membrane protein</topology>
    </subcellularLocation>
</comment>
<dbReference type="Pfam" id="PF07715">
    <property type="entry name" value="Plug"/>
    <property type="match status" value="1"/>
</dbReference>
<dbReference type="InterPro" id="IPR039426">
    <property type="entry name" value="TonB-dep_rcpt-like"/>
</dbReference>
<dbReference type="Proteomes" id="UP000266305">
    <property type="component" value="Unassembled WGS sequence"/>
</dbReference>
<keyword evidence="9" id="KW-0406">Ion transport</keyword>
<evidence type="ECO:0000256" key="13">
    <source>
        <dbReference type="ARBA" id="ARBA00023237"/>
    </source>
</evidence>
<gene>
    <name evidence="18" type="ORF">D1114_09820</name>
</gene>
<keyword evidence="3 14" id="KW-0813">Transport</keyword>
<evidence type="ECO:0000256" key="5">
    <source>
        <dbReference type="ARBA" id="ARBA00022496"/>
    </source>
</evidence>
<comment type="similarity">
    <text evidence="2 14 15">Belongs to the TonB-dependent receptor family.</text>
</comment>
<evidence type="ECO:0000256" key="11">
    <source>
        <dbReference type="ARBA" id="ARBA00023136"/>
    </source>
</evidence>
<evidence type="ECO:0000256" key="7">
    <source>
        <dbReference type="ARBA" id="ARBA00022729"/>
    </source>
</evidence>
<name>A0AAX1UMF1_CERSP</name>
<keyword evidence="5" id="KW-0410">Iron transport</keyword>
<proteinExistence type="inferred from homology"/>
<organism evidence="18 19">
    <name type="scientific">Cereibacter sphaeroides</name>
    <name type="common">Rhodobacter sphaeroides</name>
    <dbReference type="NCBI Taxonomy" id="1063"/>
    <lineage>
        <taxon>Bacteria</taxon>
        <taxon>Pseudomonadati</taxon>
        <taxon>Pseudomonadota</taxon>
        <taxon>Alphaproteobacteria</taxon>
        <taxon>Rhodobacterales</taxon>
        <taxon>Paracoccaceae</taxon>
        <taxon>Cereibacter</taxon>
    </lineage>
</organism>
<dbReference type="Gene3D" id="2.170.130.10">
    <property type="entry name" value="TonB-dependent receptor, plug domain"/>
    <property type="match status" value="1"/>
</dbReference>
<reference evidence="18 19" key="1">
    <citation type="submission" date="2018-08" db="EMBL/GenBank/DDBJ databases">
        <title>Draft genome sequence of Rhodobacter sphaeroides FY.</title>
        <authorList>
            <person name="Rayyan A."/>
            <person name="Meyer T.E."/>
            <person name="Kyndt J.A."/>
        </authorList>
    </citation>
    <scope>NUCLEOTIDE SEQUENCE [LARGE SCALE GENOMIC DNA]</scope>
    <source>
        <strain evidence="18 19">FY</strain>
    </source>
</reference>
<dbReference type="Pfam" id="PF00593">
    <property type="entry name" value="TonB_dep_Rec_b-barrel"/>
    <property type="match status" value="1"/>
</dbReference>
<dbReference type="EMBL" id="QWGP01000008">
    <property type="protein sequence ID" value="RHZ95482.1"/>
    <property type="molecule type" value="Genomic_DNA"/>
</dbReference>
<dbReference type="PANTHER" id="PTHR32552:SF68">
    <property type="entry name" value="FERRICHROME OUTER MEMBRANE TRANSPORTER_PHAGE RECEPTOR"/>
    <property type="match status" value="1"/>
</dbReference>
<keyword evidence="13 14" id="KW-0998">Cell outer membrane</keyword>
<keyword evidence="8" id="KW-0408">Iron</keyword>
<dbReference type="CDD" id="cd01347">
    <property type="entry name" value="ligand_gated_channel"/>
    <property type="match status" value="1"/>
</dbReference>
<evidence type="ECO:0000256" key="9">
    <source>
        <dbReference type="ARBA" id="ARBA00023065"/>
    </source>
</evidence>
<keyword evidence="4 14" id="KW-1134">Transmembrane beta strand</keyword>
<keyword evidence="6 14" id="KW-0812">Transmembrane</keyword>
<keyword evidence="12 18" id="KW-0675">Receptor</keyword>
<dbReference type="PANTHER" id="PTHR32552">
    <property type="entry name" value="FERRICHROME IRON RECEPTOR-RELATED"/>
    <property type="match status" value="1"/>
</dbReference>
<dbReference type="SUPFAM" id="SSF56935">
    <property type="entry name" value="Porins"/>
    <property type="match status" value="1"/>
</dbReference>
<comment type="caution">
    <text evidence="18">The sequence shown here is derived from an EMBL/GenBank/DDBJ whole genome shotgun (WGS) entry which is preliminary data.</text>
</comment>
<dbReference type="AlphaFoldDB" id="A0AAX1UMF1"/>
<evidence type="ECO:0000256" key="12">
    <source>
        <dbReference type="ARBA" id="ARBA00023170"/>
    </source>
</evidence>